<comment type="caution">
    <text evidence="3">The sequence shown here is derived from an EMBL/GenBank/DDBJ whole genome shotgun (WGS) entry which is preliminary data.</text>
</comment>
<keyword evidence="1" id="KW-1133">Transmembrane helix</keyword>
<feature type="transmembrane region" description="Helical" evidence="1">
    <location>
        <begin position="9"/>
        <end position="26"/>
    </location>
</feature>
<proteinExistence type="predicted"/>
<protein>
    <recommendedName>
        <fullName evidence="2">Acyltransferase 3 domain-containing protein</fullName>
    </recommendedName>
</protein>
<evidence type="ECO:0000256" key="1">
    <source>
        <dbReference type="SAM" id="Phobius"/>
    </source>
</evidence>
<dbReference type="AlphaFoldDB" id="A0A2N6VJH9"/>
<feature type="domain" description="Acyltransferase 3" evidence="2">
    <location>
        <begin position="8"/>
        <end position="54"/>
    </location>
</feature>
<dbReference type="GO" id="GO:0016747">
    <property type="term" value="F:acyltransferase activity, transferring groups other than amino-acyl groups"/>
    <property type="evidence" value="ECO:0007669"/>
    <property type="project" value="InterPro"/>
</dbReference>
<feature type="non-terminal residue" evidence="3">
    <location>
        <position position="64"/>
    </location>
</feature>
<dbReference type="Proteomes" id="UP000235598">
    <property type="component" value="Unassembled WGS sequence"/>
</dbReference>
<dbReference type="Pfam" id="PF01757">
    <property type="entry name" value="Acyl_transf_3"/>
    <property type="match status" value="1"/>
</dbReference>
<dbReference type="GO" id="GO:0009103">
    <property type="term" value="P:lipopolysaccharide biosynthetic process"/>
    <property type="evidence" value="ECO:0007669"/>
    <property type="project" value="TreeGrafter"/>
</dbReference>
<organism evidence="3 4">
    <name type="scientific">Brevibacterium paucivorans</name>
    <dbReference type="NCBI Taxonomy" id="170994"/>
    <lineage>
        <taxon>Bacteria</taxon>
        <taxon>Bacillati</taxon>
        <taxon>Actinomycetota</taxon>
        <taxon>Actinomycetes</taxon>
        <taxon>Micrococcales</taxon>
        <taxon>Brevibacteriaceae</taxon>
        <taxon>Brevibacterium</taxon>
    </lineage>
</organism>
<dbReference type="InterPro" id="IPR002656">
    <property type="entry name" value="Acyl_transf_3_dom"/>
</dbReference>
<evidence type="ECO:0000313" key="4">
    <source>
        <dbReference type="Proteomes" id="UP000235598"/>
    </source>
</evidence>
<gene>
    <name evidence="3" type="ORF">CJ199_12995</name>
</gene>
<accession>A0A2N6VJH9</accession>
<evidence type="ECO:0000313" key="3">
    <source>
        <dbReference type="EMBL" id="PMD04276.1"/>
    </source>
</evidence>
<dbReference type="InterPro" id="IPR050879">
    <property type="entry name" value="Acyltransferase_3"/>
</dbReference>
<reference evidence="3 4" key="1">
    <citation type="submission" date="2017-09" db="EMBL/GenBank/DDBJ databases">
        <title>Bacterial strain isolated from the female urinary microbiota.</title>
        <authorList>
            <person name="Thomas-White K."/>
            <person name="Kumar N."/>
            <person name="Forster S."/>
            <person name="Putonti C."/>
            <person name="Lawley T."/>
            <person name="Wolfe A.J."/>
        </authorList>
    </citation>
    <scope>NUCLEOTIDE SEQUENCE [LARGE SCALE GENOMIC DNA]</scope>
    <source>
        <strain evidence="3 4">UMB1301</strain>
    </source>
</reference>
<name>A0A2N6VJH9_9MICO</name>
<dbReference type="EMBL" id="PNHK01000200">
    <property type="protein sequence ID" value="PMD04276.1"/>
    <property type="molecule type" value="Genomic_DNA"/>
</dbReference>
<dbReference type="OrthoDB" id="3404679at2"/>
<feature type="transmembrane region" description="Helical" evidence="1">
    <location>
        <begin position="32"/>
        <end position="53"/>
    </location>
</feature>
<dbReference type="RefSeq" id="WP_146004783.1">
    <property type="nucleotide sequence ID" value="NZ_PNHK01000200.1"/>
</dbReference>
<dbReference type="GO" id="GO:0016020">
    <property type="term" value="C:membrane"/>
    <property type="evidence" value="ECO:0007669"/>
    <property type="project" value="TreeGrafter"/>
</dbReference>
<dbReference type="PANTHER" id="PTHR23028">
    <property type="entry name" value="ACETYLTRANSFERASE"/>
    <property type="match status" value="1"/>
</dbReference>
<sequence>MVRKYRGEIQALRTIAVLAVVVYHINPDWLPGGFIGVDVFFVISGYLITAGLLRRVAEHGRISA</sequence>
<keyword evidence="1" id="KW-0812">Transmembrane</keyword>
<keyword evidence="1" id="KW-0472">Membrane</keyword>
<dbReference type="PANTHER" id="PTHR23028:SF53">
    <property type="entry name" value="ACYL_TRANSF_3 DOMAIN-CONTAINING PROTEIN"/>
    <property type="match status" value="1"/>
</dbReference>
<evidence type="ECO:0000259" key="2">
    <source>
        <dbReference type="Pfam" id="PF01757"/>
    </source>
</evidence>